<dbReference type="EMBL" id="JAENIM010000047">
    <property type="protein sequence ID" value="MBK1792727.1"/>
    <property type="molecule type" value="Genomic_DNA"/>
</dbReference>
<dbReference type="GO" id="GO:0016747">
    <property type="term" value="F:acyltransferase activity, transferring groups other than amino-acyl groups"/>
    <property type="evidence" value="ECO:0007669"/>
    <property type="project" value="InterPro"/>
</dbReference>
<dbReference type="RefSeq" id="WP_200312737.1">
    <property type="nucleotide sequence ID" value="NZ_JAENIM010000047.1"/>
</dbReference>
<feature type="transmembrane region" description="Helical" evidence="1">
    <location>
        <begin position="259"/>
        <end position="280"/>
    </location>
</feature>
<proteinExistence type="predicted"/>
<feature type="transmembrane region" description="Helical" evidence="1">
    <location>
        <begin position="192"/>
        <end position="212"/>
    </location>
</feature>
<keyword evidence="1" id="KW-1133">Transmembrane helix</keyword>
<name>A0A8J7MH77_9BACT</name>
<keyword evidence="1" id="KW-0812">Transmembrane</keyword>
<feature type="transmembrane region" description="Helical" evidence="1">
    <location>
        <begin position="165"/>
        <end position="185"/>
    </location>
</feature>
<evidence type="ECO:0000259" key="2">
    <source>
        <dbReference type="Pfam" id="PF01757"/>
    </source>
</evidence>
<feature type="transmembrane region" description="Helical" evidence="1">
    <location>
        <begin position="68"/>
        <end position="87"/>
    </location>
</feature>
<dbReference type="Pfam" id="PF01757">
    <property type="entry name" value="Acyl_transf_3"/>
    <property type="match status" value="1"/>
</dbReference>
<feature type="transmembrane region" description="Helical" evidence="1">
    <location>
        <begin position="323"/>
        <end position="348"/>
    </location>
</feature>
<evidence type="ECO:0000256" key="1">
    <source>
        <dbReference type="SAM" id="Phobius"/>
    </source>
</evidence>
<evidence type="ECO:0000313" key="3">
    <source>
        <dbReference type="EMBL" id="MBK1792727.1"/>
    </source>
</evidence>
<comment type="caution">
    <text evidence="3">The sequence shown here is derived from an EMBL/GenBank/DDBJ whole genome shotgun (WGS) entry which is preliminary data.</text>
</comment>
<evidence type="ECO:0000313" key="4">
    <source>
        <dbReference type="Proteomes" id="UP000624703"/>
    </source>
</evidence>
<feature type="transmembrane region" description="Helical" evidence="1">
    <location>
        <begin position="107"/>
        <end position="127"/>
    </location>
</feature>
<feature type="transmembrane region" description="Helical" evidence="1">
    <location>
        <begin position="292"/>
        <end position="311"/>
    </location>
</feature>
<keyword evidence="4" id="KW-1185">Reference proteome</keyword>
<accession>A0A8J7MH77</accession>
<organism evidence="3 4">
    <name type="scientific">Persicirhabdus sediminis</name>
    <dbReference type="NCBI Taxonomy" id="454144"/>
    <lineage>
        <taxon>Bacteria</taxon>
        <taxon>Pseudomonadati</taxon>
        <taxon>Verrucomicrobiota</taxon>
        <taxon>Verrucomicrobiia</taxon>
        <taxon>Verrucomicrobiales</taxon>
        <taxon>Verrucomicrobiaceae</taxon>
        <taxon>Persicirhabdus</taxon>
    </lineage>
</organism>
<keyword evidence="1" id="KW-0472">Membrane</keyword>
<keyword evidence="3" id="KW-0012">Acyltransferase</keyword>
<dbReference type="InterPro" id="IPR002656">
    <property type="entry name" value="Acyl_transf_3_dom"/>
</dbReference>
<dbReference type="Proteomes" id="UP000624703">
    <property type="component" value="Unassembled WGS sequence"/>
</dbReference>
<reference evidence="3" key="1">
    <citation type="submission" date="2021-01" db="EMBL/GenBank/DDBJ databases">
        <title>Modified the classification status of verrucomicrobia.</title>
        <authorList>
            <person name="Feng X."/>
        </authorList>
    </citation>
    <scope>NUCLEOTIDE SEQUENCE</scope>
    <source>
        <strain evidence="3">_KCTC 22039</strain>
    </source>
</reference>
<protein>
    <submittedName>
        <fullName evidence="3">Acyltransferase</fullName>
    </submittedName>
</protein>
<sequence length="367" mass="42746">MNWKPISLTEGLLYRGLAILMIAAHNFCHHVKELPGENEFGFKASRFRDFIHLWISDPLDGIRNTMHFMGHYGVQVFLFLSAYGLSVKYAKTSPAWWPFVKVRIGKLYPTFILAIAAWLLYQGWFLSGPEAMLSMLQKHWVGLITKLTFTSSFFQQYAFSPVGPWWFLSLIAQFYVIYPFLLSFYQKRGDKGLLKLTLVAYLITYCWPHQYFNLFYTVIPHMPEFCLGVYLAGKSELKIKASWLWASAAVYLAGNLFIFLWYPSVLASLILMLALFQWISGQLKSSSPIRKVLAYIGAISMPLFFVNGFMRYPIIGWAKEEQIWWYTLATCGLFLITSIIMASLLYWLEMRFSKWRQARKQARQLES</sequence>
<gene>
    <name evidence="3" type="ORF">JIN82_16305</name>
</gene>
<feature type="domain" description="Acyltransferase 3" evidence="2">
    <location>
        <begin position="15"/>
        <end position="340"/>
    </location>
</feature>
<dbReference type="AlphaFoldDB" id="A0A8J7MH77"/>
<keyword evidence="3" id="KW-0808">Transferase</keyword>